<evidence type="ECO:0000256" key="1">
    <source>
        <dbReference type="SAM" id="Phobius"/>
    </source>
</evidence>
<organism evidence="2 3">
    <name type="scientific">Entomortierella chlamydospora</name>
    <dbReference type="NCBI Taxonomy" id="101097"/>
    <lineage>
        <taxon>Eukaryota</taxon>
        <taxon>Fungi</taxon>
        <taxon>Fungi incertae sedis</taxon>
        <taxon>Mucoromycota</taxon>
        <taxon>Mortierellomycotina</taxon>
        <taxon>Mortierellomycetes</taxon>
        <taxon>Mortierellales</taxon>
        <taxon>Mortierellaceae</taxon>
        <taxon>Entomortierella</taxon>
    </lineage>
</organism>
<evidence type="ECO:0000313" key="2">
    <source>
        <dbReference type="EMBL" id="KAG0016440.1"/>
    </source>
</evidence>
<accession>A0A9P6T191</accession>
<feature type="non-terminal residue" evidence="2">
    <location>
        <position position="138"/>
    </location>
</feature>
<feature type="transmembrane region" description="Helical" evidence="1">
    <location>
        <begin position="54"/>
        <end position="72"/>
    </location>
</feature>
<evidence type="ECO:0000313" key="3">
    <source>
        <dbReference type="Proteomes" id="UP000703661"/>
    </source>
</evidence>
<dbReference type="EMBL" id="JAAAID010000533">
    <property type="protein sequence ID" value="KAG0016440.1"/>
    <property type="molecule type" value="Genomic_DNA"/>
</dbReference>
<sequence length="138" mass="15257">MSSLVGTGPSDPLMEPVVVPTIDSLIPTFRFMVHRKLRRRAHGIGAQKLELATSWPELALIVILLLVMIYVVVKVSIIIRWCFYWLVLATLVLFAINRGSIFDQFLGAASGDTDPDGKMALRAKIVLIVLASLELLTL</sequence>
<feature type="transmembrane region" description="Helical" evidence="1">
    <location>
        <begin position="78"/>
        <end position="96"/>
    </location>
</feature>
<keyword evidence="3" id="KW-1185">Reference proteome</keyword>
<protein>
    <submittedName>
        <fullName evidence="2">Uncharacterized protein</fullName>
    </submittedName>
</protein>
<gene>
    <name evidence="2" type="ORF">BGZ80_009233</name>
</gene>
<dbReference type="Proteomes" id="UP000703661">
    <property type="component" value="Unassembled WGS sequence"/>
</dbReference>
<dbReference type="AlphaFoldDB" id="A0A9P6T191"/>
<name>A0A9P6T191_9FUNG</name>
<proteinExistence type="predicted"/>
<keyword evidence="1" id="KW-1133">Transmembrane helix</keyword>
<keyword evidence="1" id="KW-0812">Transmembrane</keyword>
<keyword evidence="1" id="KW-0472">Membrane</keyword>
<reference evidence="2" key="1">
    <citation type="journal article" date="2020" name="Fungal Divers.">
        <title>Resolving the Mortierellaceae phylogeny through synthesis of multi-gene phylogenetics and phylogenomics.</title>
        <authorList>
            <person name="Vandepol N."/>
            <person name="Liber J."/>
            <person name="Desiro A."/>
            <person name="Na H."/>
            <person name="Kennedy M."/>
            <person name="Barry K."/>
            <person name="Grigoriev I.V."/>
            <person name="Miller A.N."/>
            <person name="O'Donnell K."/>
            <person name="Stajich J.E."/>
            <person name="Bonito G."/>
        </authorList>
    </citation>
    <scope>NUCLEOTIDE SEQUENCE</scope>
    <source>
        <strain evidence="2">NRRL 2769</strain>
    </source>
</reference>
<comment type="caution">
    <text evidence="2">The sequence shown here is derived from an EMBL/GenBank/DDBJ whole genome shotgun (WGS) entry which is preliminary data.</text>
</comment>